<dbReference type="InterPro" id="IPR040007">
    <property type="entry name" value="Tho2"/>
</dbReference>
<gene>
    <name evidence="10" type="ORF">N0F65_000183</name>
</gene>
<dbReference type="PANTHER" id="PTHR21597:SF0">
    <property type="entry name" value="THO COMPLEX SUBUNIT 2"/>
    <property type="match status" value="1"/>
</dbReference>
<dbReference type="EMBL" id="DAKRPA010000162">
    <property type="protein sequence ID" value="DAZ96617.1"/>
    <property type="molecule type" value="Genomic_DNA"/>
</dbReference>
<keyword evidence="4" id="KW-0539">Nucleus</keyword>
<evidence type="ECO:0000256" key="6">
    <source>
        <dbReference type="SAM" id="Phobius"/>
    </source>
</evidence>
<evidence type="ECO:0000313" key="11">
    <source>
        <dbReference type="Proteomes" id="UP001146120"/>
    </source>
</evidence>
<feature type="compositionally biased region" description="Basic and acidic residues" evidence="5">
    <location>
        <begin position="1679"/>
        <end position="1746"/>
    </location>
</feature>
<feature type="compositionally biased region" description="Gly residues" evidence="5">
    <location>
        <begin position="1935"/>
        <end position="1953"/>
    </location>
</feature>
<feature type="compositionally biased region" description="Low complexity" evidence="5">
    <location>
        <begin position="1150"/>
        <end position="1164"/>
    </location>
</feature>
<feature type="transmembrane region" description="Helical" evidence="6">
    <location>
        <begin position="94"/>
        <end position="116"/>
    </location>
</feature>
<dbReference type="Proteomes" id="UP001146120">
    <property type="component" value="Unassembled WGS sequence"/>
</dbReference>
<dbReference type="InterPro" id="IPR021418">
    <property type="entry name" value="THO_THOC2_C"/>
</dbReference>
<feature type="compositionally biased region" description="Basic and acidic residues" evidence="5">
    <location>
        <begin position="1537"/>
        <end position="1548"/>
    </location>
</feature>
<comment type="subcellular location">
    <subcellularLocation>
        <location evidence="1">Nucleus</location>
    </subcellularLocation>
</comment>
<feature type="domain" description="THO complex subunitTHOC2 N-terminal" evidence="8">
    <location>
        <begin position="880"/>
        <end position="954"/>
    </location>
</feature>
<evidence type="ECO:0000256" key="5">
    <source>
        <dbReference type="SAM" id="MobiDB-lite"/>
    </source>
</evidence>
<keyword evidence="6" id="KW-0812">Transmembrane</keyword>
<evidence type="ECO:0000256" key="4">
    <source>
        <dbReference type="ARBA" id="ARBA00023242"/>
    </source>
</evidence>
<dbReference type="GO" id="GO:0003729">
    <property type="term" value="F:mRNA binding"/>
    <property type="evidence" value="ECO:0007669"/>
    <property type="project" value="TreeGrafter"/>
</dbReference>
<dbReference type="GO" id="GO:0000445">
    <property type="term" value="C:THO complex part of transcription export complex"/>
    <property type="evidence" value="ECO:0007669"/>
    <property type="project" value="TreeGrafter"/>
</dbReference>
<protein>
    <recommendedName>
        <fullName evidence="3">THO complex subunit 2</fullName>
    </recommendedName>
</protein>
<organism evidence="10 11">
    <name type="scientific">Lagenidium giganteum</name>
    <dbReference type="NCBI Taxonomy" id="4803"/>
    <lineage>
        <taxon>Eukaryota</taxon>
        <taxon>Sar</taxon>
        <taxon>Stramenopiles</taxon>
        <taxon>Oomycota</taxon>
        <taxon>Peronosporomycetes</taxon>
        <taxon>Pythiales</taxon>
        <taxon>Pythiaceae</taxon>
    </lineage>
</organism>
<evidence type="ECO:0000256" key="2">
    <source>
        <dbReference type="ARBA" id="ARBA00007857"/>
    </source>
</evidence>
<dbReference type="GO" id="GO:0006406">
    <property type="term" value="P:mRNA export from nucleus"/>
    <property type="evidence" value="ECO:0007669"/>
    <property type="project" value="InterPro"/>
</dbReference>
<dbReference type="PANTHER" id="PTHR21597">
    <property type="entry name" value="THO2 PROTEIN"/>
    <property type="match status" value="1"/>
</dbReference>
<keyword evidence="11" id="KW-1185">Reference proteome</keyword>
<feature type="compositionally biased region" description="Basic residues" evidence="5">
    <location>
        <begin position="1961"/>
        <end position="1974"/>
    </location>
</feature>
<dbReference type="Pfam" id="PF11732">
    <property type="entry name" value="Thoc2"/>
    <property type="match status" value="1"/>
</dbReference>
<dbReference type="GO" id="GO:0006397">
    <property type="term" value="P:mRNA processing"/>
    <property type="evidence" value="ECO:0007669"/>
    <property type="project" value="InterPro"/>
</dbReference>
<keyword evidence="6" id="KW-1133">Transmembrane helix</keyword>
<dbReference type="InterPro" id="IPR032302">
    <property type="entry name" value="THOC2_N"/>
</dbReference>
<feature type="compositionally biased region" description="Low complexity" evidence="5">
    <location>
        <begin position="1515"/>
        <end position="1527"/>
    </location>
</feature>
<feature type="compositionally biased region" description="Polar residues" evidence="5">
    <location>
        <begin position="1873"/>
        <end position="1886"/>
    </location>
</feature>
<feature type="transmembrane region" description="Helical" evidence="6">
    <location>
        <begin position="176"/>
        <end position="199"/>
    </location>
</feature>
<feature type="region of interest" description="Disordered" evidence="5">
    <location>
        <begin position="1144"/>
        <end position="1164"/>
    </location>
</feature>
<dbReference type="Pfam" id="PF16134">
    <property type="entry name" value="THOC2_N"/>
    <property type="match status" value="2"/>
</dbReference>
<feature type="compositionally biased region" description="Basic and acidic residues" evidence="5">
    <location>
        <begin position="1855"/>
        <end position="1871"/>
    </location>
</feature>
<evidence type="ECO:0000259" key="8">
    <source>
        <dbReference type="Pfam" id="PF11732"/>
    </source>
</evidence>
<feature type="transmembrane region" description="Helical" evidence="6">
    <location>
        <begin position="238"/>
        <end position="261"/>
    </location>
</feature>
<feature type="domain" description="THO complex subunitTHOC2 C-terminal" evidence="7">
    <location>
        <begin position="1192"/>
        <end position="1485"/>
    </location>
</feature>
<feature type="compositionally biased region" description="Basic and acidic residues" evidence="5">
    <location>
        <begin position="1495"/>
        <end position="1512"/>
    </location>
</feature>
<sequence>MTSNDYHAQHSLDDLLAPESNNAASPTERQYGTFEVSVIEVDHESEDTRDRGDESVCRQTCSMCSDDCCFIMSLLMMPARLLTYKILVFHVANFFFAAGAAVWTAGFHLVWCIVGNRAPWSNRLRRTESSSLRWLLENDSKLFNFISPPQEQVIVYSCSTHLHKENSVVYSFDAQIYFGFVKFLCSAIPGFMCSAMFLWSLLNLVYVLAGSAEAVVVGRSAVDSLTGRPLQMSEDFDIVVLMSVLSIYGSAMLIRVCAFISRHVTVFFCAEYLLYAQQFLKDCGAFQLRAGGGRTMEKNGARSASAILDEGILHRWAEHGAKVIRDKLEKGINQLTKHPEDVANPDCELYRLLYELVTVVVHTKLTRQDVITVLKETELKSNELANSMLTDLLWMIGNEVEMNERGRERHTSTEWQNLARLVKTLADEEIVPLLTLKSSLEVDLLHSAGLAPEPQALNKKVVRINTKTLYTQVKYNLLREESEGFSKVLSLLHTGVTKDQLEATKTDLLGLIGFFDLDANRVLDLVLDVYEMHANNDCFAELLDAFKKESLPHILGFKFQFYMRDSVSELKTPQSLYRLAAMLISKNLLTLESLLPHLSPSKDKIVEAALAHVEAMTKEAKSFGKVNLAAKVKDDSEEPEKETSTDADEQNQVYGLIMGMLEIGSDKRAFEMIRWFQSRGVNPLTYKPLSQQMCTLVHALVQSLYEPLSLRTLQLVPESSRAASVDSAASQYVKPLSSYDEFLPAVFPILKMLGAQLYVDHHLFTKLLRILSHMMEKQQKVKKASTPEADSILAKVKPLITDCFLPALSLHPSSPSLAFQLWDLIKLYPCDERYRMYQHWQNLYPGSPEMQLVEAKCVQSTRRVMRRLTADRAKPSARSLTHVAHSNPLIVFRTMLRQIQSYDNLIQPVVDAFKFVTPLGMDALSFVLVSELSMSRQSMKADGTNISLWLASLANFSGSFYRKYPNVELSGLLQYLIQRLQNWESVDLVVLSELLSKMGSCISFEDISLSQVEAQAGGPHLWHEPTDPKLMNRRAIPRLREALIKGNLALPLCVLICQVRSKIEFQEDSAPAHLKLLGRLFDTCQMTLSQLLQFLNGAVDPGVYTDMMPSLHSLVHEYHVPAELAMTMSRPCIRFDDPVLRRTPRSINASTGSSSASASSSGRRTWFMQSPELIEDVAKAMVTPEKDPFTGMTKEMYIAFWSLILYDVHIPFPQYEAEIIRLRNSAANAANSGANANLSSSERKKLKEKTTQMIDKLTNEQKDQVAHRKRVYERLEELKVHFFKSEGADHKQHTSINELLQRCVIPRALLSPEDALFCAKFMERIHYINTPEFSTLQYYHKINLKLPAIVLCVTEREAGNFGFFFKETLQLLHRWYQNGVVYEEEALHGKDGFSIDLRDKKTLSHRQYKQFYARWHKSMEKVFSRTLESGEYMPIRNTLVVLTKIIDVFPASKAIAENLVDLVSVLTNEEREDIKIMAKRYHALLTKRKTSLVEDKALGPRNRKLAEGDDKPVASSKGTPRSGSSSRQDVENGEVTDPVREPSEERNGRSSAAPSRLKRRESDRSGTDERPSDDRRGGRRDGRGGSQSRSSEAPSSKRSDADRENLSGQNKRDREKDRDNRETRERENRETRERETRDRDRERERERSRDRDRERGVGREIRERERSKEPAAPRSASTDSRRSTREKEAEDGREPGSKDVRDLRDANESRKRQRTEQTEAALRRQLTEKKAKDSARPADESVKTGVKDISATKEATSEKAKMKEQDRSKDKEQDKSEGKAQDKKDKPQERTEDKSQTKAQERPKDKPQDKPQEKIQEKPQEKPKEDRSKDKAQDKPKEQERQTPRVRKMVSLVPRKREREGAPSEEPKERPQGQGQSSNADSGDSGHSNKRRREGGDGGGGNRGGHDNRGGGRQQHSDGNDKHDHDDKRNKRMNNGGGGNNNSGNSGNKGGGQQRDSRYVQHVRRRKQGKGGDR</sequence>
<feature type="region of interest" description="Disordered" evidence="5">
    <location>
        <begin position="1495"/>
        <end position="1974"/>
    </location>
</feature>
<evidence type="ECO:0000256" key="3">
    <source>
        <dbReference type="ARBA" id="ARBA00019596"/>
    </source>
</evidence>
<evidence type="ECO:0000259" key="9">
    <source>
        <dbReference type="Pfam" id="PF16134"/>
    </source>
</evidence>
<comment type="similarity">
    <text evidence="2">Belongs to the THOC2 family.</text>
</comment>
<dbReference type="InterPro" id="IPR021726">
    <property type="entry name" value="THO_THOC2_N"/>
</dbReference>
<accession>A0AAV2YPN4</accession>
<dbReference type="Pfam" id="PF11262">
    <property type="entry name" value="Tho2"/>
    <property type="match status" value="1"/>
</dbReference>
<evidence type="ECO:0000259" key="7">
    <source>
        <dbReference type="Pfam" id="PF11262"/>
    </source>
</evidence>
<evidence type="ECO:0000256" key="1">
    <source>
        <dbReference type="ARBA" id="ARBA00004123"/>
    </source>
</evidence>
<feature type="compositionally biased region" description="Basic and acidic residues" evidence="5">
    <location>
        <begin position="1560"/>
        <end position="1583"/>
    </location>
</feature>
<reference evidence="10" key="1">
    <citation type="submission" date="2022-11" db="EMBL/GenBank/DDBJ databases">
        <authorList>
            <person name="Morgan W.R."/>
            <person name="Tartar A."/>
        </authorList>
    </citation>
    <scope>NUCLEOTIDE SEQUENCE</scope>
    <source>
        <strain evidence="10">ARSEF 373</strain>
    </source>
</reference>
<proteinExistence type="inferred from homology"/>
<feature type="domain" description="THO complex subunit 2 N-terminal" evidence="9">
    <location>
        <begin position="311"/>
        <end position="648"/>
    </location>
</feature>
<keyword evidence="6" id="KW-0472">Membrane</keyword>
<feature type="compositionally biased region" description="Basic and acidic residues" evidence="5">
    <location>
        <begin position="1755"/>
        <end position="1843"/>
    </location>
</feature>
<feature type="compositionally biased region" description="Basic and acidic residues" evidence="5">
    <location>
        <begin position="1595"/>
        <end position="1671"/>
    </location>
</feature>
<evidence type="ECO:0000313" key="10">
    <source>
        <dbReference type="EMBL" id="DAZ96617.1"/>
    </source>
</evidence>
<feature type="domain" description="THO complex subunit 2 N-terminal" evidence="9">
    <location>
        <begin position="733"/>
        <end position="878"/>
    </location>
</feature>
<reference evidence="10" key="2">
    <citation type="journal article" date="2023" name="Microbiol Resour">
        <title>Decontamination and Annotation of the Draft Genome Sequence of the Oomycete Lagenidium giganteum ARSEF 373.</title>
        <authorList>
            <person name="Morgan W.R."/>
            <person name="Tartar A."/>
        </authorList>
    </citation>
    <scope>NUCLEOTIDE SEQUENCE</scope>
    <source>
        <strain evidence="10">ARSEF 373</strain>
    </source>
</reference>
<feature type="compositionally biased region" description="Basic and acidic residues" evidence="5">
    <location>
        <begin position="1904"/>
        <end position="1929"/>
    </location>
</feature>
<comment type="caution">
    <text evidence="10">The sequence shown here is derived from an EMBL/GenBank/DDBJ whole genome shotgun (WGS) entry which is preliminary data.</text>
</comment>
<name>A0AAV2YPN4_9STRA</name>